<comment type="similarity">
    <text evidence="2">Belongs to the flavin monoamine oxidase family.</text>
</comment>
<keyword evidence="8" id="KW-1185">Reference proteome</keyword>
<dbReference type="InterPro" id="IPR002937">
    <property type="entry name" value="Amino_oxidase"/>
</dbReference>
<evidence type="ECO:0000259" key="6">
    <source>
        <dbReference type="Pfam" id="PF01593"/>
    </source>
</evidence>
<comment type="cofactor">
    <cofactor evidence="1">
        <name>FAD</name>
        <dbReference type="ChEBI" id="CHEBI:57692"/>
    </cofactor>
</comment>
<accession>A0A3N1H087</accession>
<dbReference type="InterPro" id="IPR036188">
    <property type="entry name" value="FAD/NAD-bd_sf"/>
</dbReference>
<sequence>MSQSVKAAGPTRRGFLKALATTAVVGSALPPAVASAAGSGTRSTHDVIVVGAGFAGVTAARELRRRGLRVLVVEARDRIGGRTWTTTFEGEQVELGGTWVDPLQTTVWREIEAQRIGFVADGAAERTLFPTENGFGFFPPEESFGRQGELLTRFSERARELFPDAYNPLARADLLRAPDALTIRRHLDSMNLSALDEKWLTGATGGLGGASTRGAYTQFLHWWALCNYNAEQYYGINTYKPATGMNGLARSILAEAQAEVLLNTPVKSIADDGRQVTVRTAAGSVHTAAAVVVAVPVNVWRTIEFAPGLSTAKLQASQETFGVPNAKKLWLHLASSIGNTYVHAPEGYPVDTLVPYKQTSRGWLMIGFSGEPRLDVNNAAQVQEAVRLIVPDARVLSVKGHDWGGDRFALGGWSFRQPRQLTGLLRAVQQPQGRISFATSDIASGWSGYVEGAMESGLVAAKQAAVRVAR</sequence>
<feature type="domain" description="Amine oxidase" evidence="6">
    <location>
        <begin position="54"/>
        <end position="463"/>
    </location>
</feature>
<dbReference type="InterPro" id="IPR019546">
    <property type="entry name" value="TAT_signal_bac_arc"/>
</dbReference>
<dbReference type="PANTHER" id="PTHR43563">
    <property type="entry name" value="AMINE OXIDASE"/>
    <property type="match status" value="1"/>
</dbReference>
<dbReference type="EMBL" id="RJKM01000001">
    <property type="protein sequence ID" value="ROP35652.1"/>
    <property type="molecule type" value="Genomic_DNA"/>
</dbReference>
<evidence type="ECO:0000256" key="4">
    <source>
        <dbReference type="PIRSR" id="PIRSR601613-1"/>
    </source>
</evidence>
<dbReference type="Proteomes" id="UP000268727">
    <property type="component" value="Unassembled WGS sequence"/>
</dbReference>
<dbReference type="OrthoDB" id="337830at2"/>
<dbReference type="NCBIfam" id="TIGR01409">
    <property type="entry name" value="TAT_signal_seq"/>
    <property type="match status" value="1"/>
</dbReference>
<dbReference type="Gene3D" id="3.50.50.60">
    <property type="entry name" value="FAD/NAD(P)-binding domain"/>
    <property type="match status" value="2"/>
</dbReference>
<feature type="signal peptide" evidence="5">
    <location>
        <begin position="1"/>
        <end position="36"/>
    </location>
</feature>
<gene>
    <name evidence="7" type="ORF">EDD40_0891</name>
</gene>
<dbReference type="InterPro" id="IPR006311">
    <property type="entry name" value="TAT_signal"/>
</dbReference>
<keyword evidence="3" id="KW-0560">Oxidoreductase</keyword>
<name>A0A3N1H087_9PSEU</name>
<organism evidence="7 8">
    <name type="scientific">Saccharothrix texasensis</name>
    <dbReference type="NCBI Taxonomy" id="103734"/>
    <lineage>
        <taxon>Bacteria</taxon>
        <taxon>Bacillati</taxon>
        <taxon>Actinomycetota</taxon>
        <taxon>Actinomycetes</taxon>
        <taxon>Pseudonocardiales</taxon>
        <taxon>Pseudonocardiaceae</taxon>
        <taxon>Saccharothrix</taxon>
    </lineage>
</organism>
<comment type="caution">
    <text evidence="7">The sequence shown here is derived from an EMBL/GenBank/DDBJ whole genome shotgun (WGS) entry which is preliminary data.</text>
</comment>
<evidence type="ECO:0000313" key="7">
    <source>
        <dbReference type="EMBL" id="ROP35652.1"/>
    </source>
</evidence>
<evidence type="ECO:0000256" key="2">
    <source>
        <dbReference type="ARBA" id="ARBA00005995"/>
    </source>
</evidence>
<dbReference type="InterPro" id="IPR001613">
    <property type="entry name" value="Flavin_amine_oxidase"/>
</dbReference>
<dbReference type="PROSITE" id="PS51318">
    <property type="entry name" value="TAT"/>
    <property type="match status" value="1"/>
</dbReference>
<dbReference type="RefSeq" id="WP_123741753.1">
    <property type="nucleotide sequence ID" value="NZ_RJKM01000001.1"/>
</dbReference>
<evidence type="ECO:0000256" key="3">
    <source>
        <dbReference type="ARBA" id="ARBA00023002"/>
    </source>
</evidence>
<dbReference type="PRINTS" id="PR00757">
    <property type="entry name" value="AMINEOXDASEF"/>
</dbReference>
<evidence type="ECO:0000256" key="5">
    <source>
        <dbReference type="SAM" id="SignalP"/>
    </source>
</evidence>
<feature type="chain" id="PRO_5018240633" evidence="5">
    <location>
        <begin position="37"/>
        <end position="470"/>
    </location>
</feature>
<dbReference type="AlphaFoldDB" id="A0A3N1H087"/>
<evidence type="ECO:0000313" key="8">
    <source>
        <dbReference type="Proteomes" id="UP000268727"/>
    </source>
</evidence>
<proteinExistence type="inferred from homology"/>
<keyword evidence="5" id="KW-0732">Signal</keyword>
<dbReference type="GO" id="GO:0016491">
    <property type="term" value="F:oxidoreductase activity"/>
    <property type="evidence" value="ECO:0007669"/>
    <property type="project" value="UniProtKB-KW"/>
</dbReference>
<dbReference type="PANTHER" id="PTHR43563:SF1">
    <property type="entry name" value="AMINE OXIDASE [FLAVIN-CONTAINING] B"/>
    <property type="match status" value="1"/>
</dbReference>
<dbReference type="Pfam" id="PF01593">
    <property type="entry name" value="Amino_oxidase"/>
    <property type="match status" value="1"/>
</dbReference>
<dbReference type="InterPro" id="IPR050703">
    <property type="entry name" value="Flavin_MAO"/>
</dbReference>
<feature type="binding site" evidence="4">
    <location>
        <begin position="74"/>
        <end position="75"/>
    </location>
    <ligand>
        <name>FAD</name>
        <dbReference type="ChEBI" id="CHEBI:57692"/>
    </ligand>
</feature>
<dbReference type="SUPFAM" id="SSF51905">
    <property type="entry name" value="FAD/NAD(P)-binding domain"/>
    <property type="match status" value="1"/>
</dbReference>
<evidence type="ECO:0000256" key="1">
    <source>
        <dbReference type="ARBA" id="ARBA00001974"/>
    </source>
</evidence>
<reference evidence="7 8" key="1">
    <citation type="submission" date="2018-11" db="EMBL/GenBank/DDBJ databases">
        <title>Sequencing the genomes of 1000 actinobacteria strains.</title>
        <authorList>
            <person name="Klenk H.-P."/>
        </authorList>
    </citation>
    <scope>NUCLEOTIDE SEQUENCE [LARGE SCALE GENOMIC DNA]</scope>
    <source>
        <strain evidence="7 8">DSM 44231</strain>
    </source>
</reference>
<dbReference type="Gene3D" id="3.90.660.10">
    <property type="match status" value="2"/>
</dbReference>
<protein>
    <submittedName>
        <fullName evidence="7">Secreted protein</fullName>
    </submittedName>
</protein>
<feature type="binding site" evidence="4">
    <location>
        <position position="266"/>
    </location>
    <ligand>
        <name>FAD</name>
        <dbReference type="ChEBI" id="CHEBI:57692"/>
    </ligand>
</feature>